<dbReference type="PROSITE" id="PS51384">
    <property type="entry name" value="FAD_FR"/>
    <property type="match status" value="1"/>
</dbReference>
<evidence type="ECO:0000256" key="6">
    <source>
        <dbReference type="ARBA" id="ARBA00022827"/>
    </source>
</evidence>
<dbReference type="Pfam" id="PF00175">
    <property type="entry name" value="NAD_binding_1"/>
    <property type="match status" value="1"/>
</dbReference>
<evidence type="ECO:0000256" key="9">
    <source>
        <dbReference type="ARBA" id="ARBA00023192"/>
    </source>
</evidence>
<dbReference type="PRINTS" id="PR00371">
    <property type="entry name" value="FPNCR"/>
</dbReference>
<dbReference type="InterPro" id="IPR003097">
    <property type="entry name" value="CysJ-like_FAD-binding"/>
</dbReference>
<dbReference type="GO" id="GO:0004783">
    <property type="term" value="F:sulfite reductase (NADPH) activity"/>
    <property type="evidence" value="ECO:0007669"/>
    <property type="project" value="UniProtKB-EC"/>
</dbReference>
<dbReference type="Gene3D" id="1.20.990.10">
    <property type="entry name" value="NADPH-cytochrome p450 Reductase, Chain A, domain 3"/>
    <property type="match status" value="1"/>
</dbReference>
<evidence type="ECO:0000313" key="12">
    <source>
        <dbReference type="EMBL" id="SFS11271.1"/>
    </source>
</evidence>
<evidence type="ECO:0000256" key="8">
    <source>
        <dbReference type="ARBA" id="ARBA00023002"/>
    </source>
</evidence>
<dbReference type="FunFam" id="3.40.50.80:FF:000001">
    <property type="entry name" value="NADPH--cytochrome P450 reductase 1"/>
    <property type="match status" value="1"/>
</dbReference>
<keyword evidence="7" id="KW-0521">NADP</keyword>
<dbReference type="InterPro" id="IPR001709">
    <property type="entry name" value="Flavoprot_Pyr_Nucl_cyt_Rdtase"/>
</dbReference>
<dbReference type="Gene3D" id="2.40.30.10">
    <property type="entry name" value="Translation factors"/>
    <property type="match status" value="1"/>
</dbReference>
<accession>A0A1I6M6I3</accession>
<name>A0A1I6M6I3_9BACT</name>
<dbReference type="InterPro" id="IPR039261">
    <property type="entry name" value="FNR_nucleotide-bd"/>
</dbReference>
<organism evidence="12 13">
    <name type="scientific">Granulicella pectinivorans</name>
    <dbReference type="NCBI Taxonomy" id="474950"/>
    <lineage>
        <taxon>Bacteria</taxon>
        <taxon>Pseudomonadati</taxon>
        <taxon>Acidobacteriota</taxon>
        <taxon>Terriglobia</taxon>
        <taxon>Terriglobales</taxon>
        <taxon>Acidobacteriaceae</taxon>
        <taxon>Granulicella</taxon>
    </lineage>
</organism>
<keyword evidence="8" id="KW-0560">Oxidoreductase</keyword>
<dbReference type="SUPFAM" id="SSF63380">
    <property type="entry name" value="Riboflavin synthase domain-like"/>
    <property type="match status" value="1"/>
</dbReference>
<evidence type="ECO:0000313" key="13">
    <source>
        <dbReference type="Proteomes" id="UP000199024"/>
    </source>
</evidence>
<dbReference type="InterPro" id="IPR017927">
    <property type="entry name" value="FAD-bd_FR_type"/>
</dbReference>
<keyword evidence="6" id="KW-0274">FAD</keyword>
<gene>
    <name evidence="12" type="ORF">SAMN05421771_1939</name>
</gene>
<evidence type="ECO:0000256" key="1">
    <source>
        <dbReference type="ARBA" id="ARBA00001917"/>
    </source>
</evidence>
<evidence type="ECO:0000256" key="4">
    <source>
        <dbReference type="ARBA" id="ARBA00022630"/>
    </source>
</evidence>
<reference evidence="12 13" key="1">
    <citation type="submission" date="2016-10" db="EMBL/GenBank/DDBJ databases">
        <authorList>
            <person name="de Groot N.N."/>
        </authorList>
    </citation>
    <scope>NUCLEOTIDE SEQUENCE [LARGE SCALE GENOMIC DNA]</scope>
    <source>
        <strain evidence="12 13">DSM 21001</strain>
    </source>
</reference>
<dbReference type="PANTHER" id="PTHR19384">
    <property type="entry name" value="NITRIC OXIDE SYNTHASE-RELATED"/>
    <property type="match status" value="1"/>
</dbReference>
<sequence>MSEANAKYTRNNPFLSEITVNRLLTAEGSEKETRHIELTLDEGMEYVPGDAVGILPTNRDAAVEEILKALGFTGEERVLDHYKVEISLLEAVRTRLQIGVLTRSSILQLAKLDPSVEGLQAMVGPDNKARAEEYAYGRELVDLVTDFPGIITNPQQLFQVVARLTPRMYSIASSLLAHPGMVETTVRVVRYESHGKERQGLCSGHLGERGPVGAKIPIFLHANGQFRLPEDTTKPVIMVGPGTGIAPFRAFLEERQVKGETGKNWLFFGEQRKALDFLYQDQLEGMHKDGLLTRLDTAFSRDQAKKVYVQDRIAEHAAELFAWLEEGAYFYVCGDASRMAKDVELALLDAIAKGSNGTLDHANEYLAQMKKDKRYQRDVY</sequence>
<dbReference type="Pfam" id="PF00667">
    <property type="entry name" value="FAD_binding_1"/>
    <property type="match status" value="1"/>
</dbReference>
<keyword evidence="9" id="KW-0028">Amino-acid biosynthesis</keyword>
<keyword evidence="4" id="KW-0285">Flavoprotein</keyword>
<dbReference type="GO" id="GO:0010181">
    <property type="term" value="F:FMN binding"/>
    <property type="evidence" value="ECO:0007669"/>
    <property type="project" value="TreeGrafter"/>
</dbReference>
<evidence type="ECO:0000256" key="5">
    <source>
        <dbReference type="ARBA" id="ARBA00022643"/>
    </source>
</evidence>
<dbReference type="CDD" id="cd06199">
    <property type="entry name" value="SiR"/>
    <property type="match status" value="1"/>
</dbReference>
<keyword evidence="9" id="KW-0198">Cysteine biosynthesis</keyword>
<comment type="catalytic activity">
    <reaction evidence="10">
        <text>hydrogen sulfide + 3 NADP(+) + 3 H2O = sulfite + 3 NADPH + 4 H(+)</text>
        <dbReference type="Rhea" id="RHEA:13801"/>
        <dbReference type="ChEBI" id="CHEBI:15377"/>
        <dbReference type="ChEBI" id="CHEBI:15378"/>
        <dbReference type="ChEBI" id="CHEBI:17359"/>
        <dbReference type="ChEBI" id="CHEBI:29919"/>
        <dbReference type="ChEBI" id="CHEBI:57783"/>
        <dbReference type="ChEBI" id="CHEBI:58349"/>
        <dbReference type="EC" id="1.8.1.2"/>
    </reaction>
</comment>
<evidence type="ECO:0000256" key="2">
    <source>
        <dbReference type="ARBA" id="ARBA00001974"/>
    </source>
</evidence>
<dbReference type="EMBL" id="FOZL01000001">
    <property type="protein sequence ID" value="SFS11271.1"/>
    <property type="molecule type" value="Genomic_DNA"/>
</dbReference>
<evidence type="ECO:0000259" key="11">
    <source>
        <dbReference type="PROSITE" id="PS51384"/>
    </source>
</evidence>
<dbReference type="AlphaFoldDB" id="A0A1I6M6I3"/>
<dbReference type="EC" id="1.8.1.2" evidence="3"/>
<dbReference type="InterPro" id="IPR001433">
    <property type="entry name" value="OxRdtase_FAD/NAD-bd"/>
</dbReference>
<evidence type="ECO:0000256" key="7">
    <source>
        <dbReference type="ARBA" id="ARBA00022857"/>
    </source>
</evidence>
<dbReference type="OrthoDB" id="9789468at2"/>
<dbReference type="InterPro" id="IPR017938">
    <property type="entry name" value="Riboflavin_synthase-like_b-brl"/>
</dbReference>
<protein>
    <recommendedName>
        <fullName evidence="3">assimilatory sulfite reductase (NADPH)</fullName>
        <ecNumber evidence="3">1.8.1.2</ecNumber>
    </recommendedName>
</protein>
<dbReference type="Gene3D" id="3.40.50.80">
    <property type="entry name" value="Nucleotide-binding domain of ferredoxin-NADP reductase (FNR) module"/>
    <property type="match status" value="1"/>
</dbReference>
<keyword evidence="13" id="KW-1185">Reference proteome</keyword>
<dbReference type="GO" id="GO:0019344">
    <property type="term" value="P:cysteine biosynthetic process"/>
    <property type="evidence" value="ECO:0007669"/>
    <property type="project" value="UniProtKB-KW"/>
</dbReference>
<proteinExistence type="predicted"/>
<evidence type="ECO:0000256" key="3">
    <source>
        <dbReference type="ARBA" id="ARBA00012604"/>
    </source>
</evidence>
<dbReference type="SUPFAM" id="SSF52343">
    <property type="entry name" value="Ferredoxin reductase-like, C-terminal NADP-linked domain"/>
    <property type="match status" value="1"/>
</dbReference>
<keyword evidence="5" id="KW-0288">FMN</keyword>
<dbReference type="RefSeq" id="WP_089838801.1">
    <property type="nucleotide sequence ID" value="NZ_FOZL01000001.1"/>
</dbReference>
<feature type="domain" description="FAD-binding FR-type" evidence="11">
    <location>
        <begin position="11"/>
        <end position="229"/>
    </location>
</feature>
<evidence type="ECO:0000256" key="10">
    <source>
        <dbReference type="ARBA" id="ARBA00052219"/>
    </source>
</evidence>
<dbReference type="STRING" id="474950.SAMN05421771_1939"/>
<dbReference type="GO" id="GO:0050660">
    <property type="term" value="F:flavin adenine dinucleotide binding"/>
    <property type="evidence" value="ECO:0007669"/>
    <property type="project" value="TreeGrafter"/>
</dbReference>
<dbReference type="Proteomes" id="UP000199024">
    <property type="component" value="Unassembled WGS sequence"/>
</dbReference>
<dbReference type="GO" id="GO:0005829">
    <property type="term" value="C:cytosol"/>
    <property type="evidence" value="ECO:0007669"/>
    <property type="project" value="TreeGrafter"/>
</dbReference>
<dbReference type="PANTHER" id="PTHR19384:SF128">
    <property type="entry name" value="NADPH OXIDOREDUCTASE A"/>
    <property type="match status" value="1"/>
</dbReference>
<comment type="cofactor">
    <cofactor evidence="2">
        <name>FAD</name>
        <dbReference type="ChEBI" id="CHEBI:57692"/>
    </cofactor>
</comment>
<comment type="cofactor">
    <cofactor evidence="1">
        <name>FMN</name>
        <dbReference type="ChEBI" id="CHEBI:58210"/>
    </cofactor>
</comment>
<dbReference type="InterPro" id="IPR023173">
    <property type="entry name" value="NADPH_Cyt_P450_Rdtase_alpha"/>
</dbReference>